<dbReference type="Pfam" id="PF00535">
    <property type="entry name" value="Glycos_transf_2"/>
    <property type="match status" value="1"/>
</dbReference>
<evidence type="ECO:0000313" key="6">
    <source>
        <dbReference type="EMBL" id="MDT2602294.1"/>
    </source>
</evidence>
<gene>
    <name evidence="6" type="ORF">P7D85_21250</name>
</gene>
<evidence type="ECO:0000313" key="7">
    <source>
        <dbReference type="Proteomes" id="UP001252875"/>
    </source>
</evidence>
<keyword evidence="3" id="KW-0328">Glycosyltransferase</keyword>
<protein>
    <submittedName>
        <fullName evidence="6">Glycosyltransferase family 2 protein</fullName>
    </submittedName>
</protein>
<dbReference type="Proteomes" id="UP001252875">
    <property type="component" value="Unassembled WGS sequence"/>
</dbReference>
<dbReference type="PANTHER" id="PTHR43179">
    <property type="entry name" value="RHAMNOSYLTRANSFERASE WBBL"/>
    <property type="match status" value="1"/>
</dbReference>
<dbReference type="RefSeq" id="WP_311823581.1">
    <property type="nucleotide sequence ID" value="NZ_JARPYF010000017.1"/>
</dbReference>
<name>A0ABU3F592_9ENTE</name>
<comment type="caution">
    <text evidence="6">The sequence shown here is derived from an EMBL/GenBank/DDBJ whole genome shotgun (WGS) entry which is preliminary data.</text>
</comment>
<accession>A0ABU3F592</accession>
<evidence type="ECO:0000259" key="5">
    <source>
        <dbReference type="Pfam" id="PF00535"/>
    </source>
</evidence>
<proteinExistence type="inferred from homology"/>
<comment type="pathway">
    <text evidence="1">Cell wall biogenesis; cell wall polysaccharide biosynthesis.</text>
</comment>
<dbReference type="InterPro" id="IPR029044">
    <property type="entry name" value="Nucleotide-diphossugar_trans"/>
</dbReference>
<dbReference type="Gene3D" id="3.90.550.10">
    <property type="entry name" value="Spore Coat Polysaccharide Biosynthesis Protein SpsA, Chain A"/>
    <property type="match status" value="1"/>
</dbReference>
<dbReference type="InterPro" id="IPR001173">
    <property type="entry name" value="Glyco_trans_2-like"/>
</dbReference>
<comment type="similarity">
    <text evidence="2">Belongs to the glycosyltransferase 2 family.</text>
</comment>
<dbReference type="PANTHER" id="PTHR43179:SF12">
    <property type="entry name" value="GALACTOFURANOSYLTRANSFERASE GLFT2"/>
    <property type="match status" value="1"/>
</dbReference>
<feature type="domain" description="Glycosyltransferase 2-like" evidence="5">
    <location>
        <begin position="7"/>
        <end position="134"/>
    </location>
</feature>
<organism evidence="6 7">
    <name type="scientific">Enterococcus hulanensis</name>
    <dbReference type="NCBI Taxonomy" id="2559929"/>
    <lineage>
        <taxon>Bacteria</taxon>
        <taxon>Bacillati</taxon>
        <taxon>Bacillota</taxon>
        <taxon>Bacilli</taxon>
        <taxon>Lactobacillales</taxon>
        <taxon>Enterococcaceae</taxon>
        <taxon>Enterococcus</taxon>
    </lineage>
</organism>
<keyword evidence="4" id="KW-0808">Transferase</keyword>
<sequence length="303" mass="35232">MSKKFGIVILNYLNWRDTVECIDSLFQQSYQDFQIVIVDNCSKNESVLELDFLYHAEERITILKTNSNLGFAKGNNIGIKELKKMGVFKIFVINNDIILNEKDYLYELFHHEYSAEIGVIGTAIVNKSSINQNPIQAKVDLKLILKEMAIIFSKRIIFKSKFLLKISRKLLAKKIEHLNDESETINSLEVSKPYYLHGSAVFFTEHYLKKFDGFYPFTFLYFEEIILSLILKKSNLDFLYIPQLSIFHKEDQASILSFNNKEAKKLKFAQKSGFHAISVAFKSLNRIEKNINTTLSEKDYTEI</sequence>
<dbReference type="EMBL" id="JARPYI010000018">
    <property type="protein sequence ID" value="MDT2602294.1"/>
    <property type="molecule type" value="Genomic_DNA"/>
</dbReference>
<evidence type="ECO:0000256" key="2">
    <source>
        <dbReference type="ARBA" id="ARBA00006739"/>
    </source>
</evidence>
<keyword evidence="7" id="KW-1185">Reference proteome</keyword>
<reference evidence="6 7" key="1">
    <citation type="submission" date="2023-03" db="EMBL/GenBank/DDBJ databases">
        <authorList>
            <person name="Shen W."/>
            <person name="Cai J."/>
        </authorList>
    </citation>
    <scope>NUCLEOTIDE SEQUENCE [LARGE SCALE GENOMIC DNA]</scope>
    <source>
        <strain evidence="6 7">D6-4</strain>
    </source>
</reference>
<evidence type="ECO:0000256" key="3">
    <source>
        <dbReference type="ARBA" id="ARBA00022676"/>
    </source>
</evidence>
<dbReference type="SUPFAM" id="SSF53448">
    <property type="entry name" value="Nucleotide-diphospho-sugar transferases"/>
    <property type="match status" value="1"/>
</dbReference>
<evidence type="ECO:0000256" key="4">
    <source>
        <dbReference type="ARBA" id="ARBA00022679"/>
    </source>
</evidence>
<evidence type="ECO:0000256" key="1">
    <source>
        <dbReference type="ARBA" id="ARBA00004776"/>
    </source>
</evidence>